<gene>
    <name evidence="2" type="ORF">IDH44_00400</name>
</gene>
<dbReference type="Proteomes" id="UP000621560">
    <property type="component" value="Unassembled WGS sequence"/>
</dbReference>
<organism evidence="2 3">
    <name type="scientific">Paenibacillus sabuli</name>
    <dbReference type="NCBI Taxonomy" id="2772509"/>
    <lineage>
        <taxon>Bacteria</taxon>
        <taxon>Bacillati</taxon>
        <taxon>Bacillota</taxon>
        <taxon>Bacilli</taxon>
        <taxon>Bacillales</taxon>
        <taxon>Paenibacillaceae</taxon>
        <taxon>Paenibacillus</taxon>
    </lineage>
</organism>
<protein>
    <recommendedName>
        <fullName evidence="1">YiiM-like triple helical domain-containing protein</fullName>
    </recommendedName>
</protein>
<dbReference type="EMBL" id="JACXIZ010000002">
    <property type="protein sequence ID" value="MBD2843633.1"/>
    <property type="molecule type" value="Genomic_DNA"/>
</dbReference>
<dbReference type="InterPro" id="IPR011037">
    <property type="entry name" value="Pyrv_Knase-like_insert_dom_sf"/>
</dbReference>
<dbReference type="RefSeq" id="WP_190913629.1">
    <property type="nucleotide sequence ID" value="NZ_JACXIZ010000002.1"/>
</dbReference>
<accession>A0A927GPS7</accession>
<feature type="domain" description="YiiM-like triple helical" evidence="1">
    <location>
        <begin position="33"/>
        <end position="75"/>
    </location>
</feature>
<dbReference type="Pfam" id="PF03475">
    <property type="entry name" value="YiiM_3-alpha"/>
    <property type="match status" value="1"/>
</dbReference>
<dbReference type="InterPro" id="IPR052353">
    <property type="entry name" value="Benzoxazolinone_Detox_Enz"/>
</dbReference>
<sequence>MPQCRIDRAAVLQAGTVADTDELVLLERDAAGVTVADANRIMHHETDYLEGMSRLLAVEALSASWSATLRKRLDGQRTDTKARLEGQA</sequence>
<evidence type="ECO:0000313" key="3">
    <source>
        <dbReference type="Proteomes" id="UP000621560"/>
    </source>
</evidence>
<keyword evidence="3" id="KW-1185">Reference proteome</keyword>
<dbReference type="PANTHER" id="PTHR30212">
    <property type="entry name" value="PROTEIN YIIM"/>
    <property type="match status" value="1"/>
</dbReference>
<comment type="caution">
    <text evidence="2">The sequence shown here is derived from an EMBL/GenBank/DDBJ whole genome shotgun (WGS) entry which is preliminary data.</text>
</comment>
<name>A0A927GPS7_9BACL</name>
<reference evidence="2" key="1">
    <citation type="submission" date="2020-09" db="EMBL/GenBank/DDBJ databases">
        <title>A novel bacterium of genus Paenibacillus, isolated from South China Sea.</title>
        <authorList>
            <person name="Huang H."/>
            <person name="Mo K."/>
            <person name="Hu Y."/>
        </authorList>
    </citation>
    <scope>NUCLEOTIDE SEQUENCE</scope>
    <source>
        <strain evidence="2">IB182496</strain>
    </source>
</reference>
<evidence type="ECO:0000259" key="1">
    <source>
        <dbReference type="Pfam" id="PF03475"/>
    </source>
</evidence>
<dbReference type="Gene3D" id="2.40.33.20">
    <property type="entry name" value="PK beta-barrel domain-like"/>
    <property type="match status" value="1"/>
</dbReference>
<dbReference type="PANTHER" id="PTHR30212:SF4">
    <property type="entry name" value="MOSC DOMAIN-CONTAINING PROTEIN"/>
    <property type="match status" value="1"/>
</dbReference>
<dbReference type="AlphaFoldDB" id="A0A927GPS7"/>
<proteinExistence type="predicted"/>
<dbReference type="SUPFAM" id="SSF50800">
    <property type="entry name" value="PK beta-barrel domain-like"/>
    <property type="match status" value="1"/>
</dbReference>
<evidence type="ECO:0000313" key="2">
    <source>
        <dbReference type="EMBL" id="MBD2843633.1"/>
    </source>
</evidence>
<dbReference type="InterPro" id="IPR005163">
    <property type="entry name" value="Tri_helical_YiiM-like"/>
</dbReference>